<reference evidence="1 2" key="1">
    <citation type="journal article" date="2014" name="Am. J. Bot.">
        <title>Genome assembly and annotation for red clover (Trifolium pratense; Fabaceae).</title>
        <authorList>
            <person name="Istvanek J."/>
            <person name="Jaros M."/>
            <person name="Krenek A."/>
            <person name="Repkova J."/>
        </authorList>
    </citation>
    <scope>NUCLEOTIDE SEQUENCE [LARGE SCALE GENOMIC DNA]</scope>
    <source>
        <strain evidence="2">cv. Tatra</strain>
        <tissue evidence="1">Young leaves</tissue>
    </source>
</reference>
<proteinExistence type="predicted"/>
<feature type="non-terminal residue" evidence="1">
    <location>
        <position position="42"/>
    </location>
</feature>
<sequence>MKNLILMCSLSNNRTYKCRISSVDMMCMSTTVIDEIEALWHK</sequence>
<name>A0A2K3KM64_TRIPR</name>
<dbReference type="Proteomes" id="UP000236291">
    <property type="component" value="Unassembled WGS sequence"/>
</dbReference>
<dbReference type="AlphaFoldDB" id="A0A2K3KM64"/>
<evidence type="ECO:0000313" key="1">
    <source>
        <dbReference type="EMBL" id="PNX67370.1"/>
    </source>
</evidence>
<comment type="caution">
    <text evidence="1">The sequence shown here is derived from an EMBL/GenBank/DDBJ whole genome shotgun (WGS) entry which is preliminary data.</text>
</comment>
<evidence type="ECO:0000313" key="2">
    <source>
        <dbReference type="Proteomes" id="UP000236291"/>
    </source>
</evidence>
<gene>
    <name evidence="1" type="ORF">L195_g063485</name>
</gene>
<organism evidence="1 2">
    <name type="scientific">Trifolium pratense</name>
    <name type="common">Red clover</name>
    <dbReference type="NCBI Taxonomy" id="57577"/>
    <lineage>
        <taxon>Eukaryota</taxon>
        <taxon>Viridiplantae</taxon>
        <taxon>Streptophyta</taxon>
        <taxon>Embryophyta</taxon>
        <taxon>Tracheophyta</taxon>
        <taxon>Spermatophyta</taxon>
        <taxon>Magnoliopsida</taxon>
        <taxon>eudicotyledons</taxon>
        <taxon>Gunneridae</taxon>
        <taxon>Pentapetalae</taxon>
        <taxon>rosids</taxon>
        <taxon>fabids</taxon>
        <taxon>Fabales</taxon>
        <taxon>Fabaceae</taxon>
        <taxon>Papilionoideae</taxon>
        <taxon>50 kb inversion clade</taxon>
        <taxon>NPAAA clade</taxon>
        <taxon>Hologalegina</taxon>
        <taxon>IRL clade</taxon>
        <taxon>Trifolieae</taxon>
        <taxon>Trifolium</taxon>
    </lineage>
</organism>
<reference evidence="1 2" key="2">
    <citation type="journal article" date="2017" name="Front. Plant Sci.">
        <title>Gene Classification and Mining of Molecular Markers Useful in Red Clover (Trifolium pratense) Breeding.</title>
        <authorList>
            <person name="Istvanek J."/>
            <person name="Dluhosova J."/>
            <person name="Dluhos P."/>
            <person name="Patkova L."/>
            <person name="Nedelnik J."/>
            <person name="Repkova J."/>
        </authorList>
    </citation>
    <scope>NUCLEOTIDE SEQUENCE [LARGE SCALE GENOMIC DNA]</scope>
    <source>
        <strain evidence="2">cv. Tatra</strain>
        <tissue evidence="1">Young leaves</tissue>
    </source>
</reference>
<protein>
    <submittedName>
        <fullName evidence="1">Uncharacterized protein</fullName>
    </submittedName>
</protein>
<dbReference type="EMBL" id="ASHM01208397">
    <property type="protein sequence ID" value="PNX67370.1"/>
    <property type="molecule type" value="Genomic_DNA"/>
</dbReference>
<accession>A0A2K3KM64</accession>